<dbReference type="Proteomes" id="UP000198860">
    <property type="component" value="Unassembled WGS sequence"/>
</dbReference>
<reference evidence="2" key="1">
    <citation type="submission" date="2016-10" db="EMBL/GenBank/DDBJ databases">
        <authorList>
            <person name="Varghese N."/>
            <person name="Submissions S."/>
        </authorList>
    </citation>
    <scope>NUCLEOTIDE SEQUENCE [LARGE SCALE GENOMIC DNA]</scope>
    <source>
        <strain evidence="2">CGMCC 1.3703</strain>
    </source>
</reference>
<keyword evidence="2" id="KW-1185">Reference proteome</keyword>
<organism evidence="1 2">
    <name type="scientific">Halobacillus aidingensis</name>
    <dbReference type="NCBI Taxonomy" id="240303"/>
    <lineage>
        <taxon>Bacteria</taxon>
        <taxon>Bacillati</taxon>
        <taxon>Bacillota</taxon>
        <taxon>Bacilli</taxon>
        <taxon>Bacillales</taxon>
        <taxon>Bacillaceae</taxon>
        <taxon>Halobacillus</taxon>
    </lineage>
</organism>
<name>A0A1H0IEJ9_HALAD</name>
<dbReference type="AlphaFoldDB" id="A0A1H0IEJ9"/>
<gene>
    <name evidence="1" type="ORF">SAMN05421677_10458</name>
</gene>
<dbReference type="OrthoDB" id="367880at2"/>
<evidence type="ECO:0000313" key="2">
    <source>
        <dbReference type="Proteomes" id="UP000198860"/>
    </source>
</evidence>
<dbReference type="STRING" id="240303.SAMN05421677_10458"/>
<dbReference type="EMBL" id="FNIZ01000004">
    <property type="protein sequence ID" value="SDO29877.1"/>
    <property type="molecule type" value="Genomic_DNA"/>
</dbReference>
<evidence type="ECO:0000313" key="1">
    <source>
        <dbReference type="EMBL" id="SDO29877.1"/>
    </source>
</evidence>
<dbReference type="RefSeq" id="WP_089651481.1">
    <property type="nucleotide sequence ID" value="NZ_FNIZ01000004.1"/>
</dbReference>
<accession>A0A1H0IEJ9</accession>
<protein>
    <submittedName>
        <fullName evidence="1">Uncharacterized protein</fullName>
    </submittedName>
</protein>
<proteinExistence type="predicted"/>
<sequence>MARKRKKKRVDKKKKLDEEWLEEPMSDENFAFIAGYTSGGFPFGITHEEAEEMEDCKEIFGRAPSPSIEDEDLPF</sequence>